<dbReference type="PANTHER" id="PTHR46293">
    <property type="entry name" value="E3 UBIQUITIN PROTEIN LIGASE DRIP1"/>
    <property type="match status" value="1"/>
</dbReference>
<accession>A0A8T0MBZ1</accession>
<gene>
    <name evidence="2" type="ORF">PVAP13_9NG070372</name>
</gene>
<organism evidence="2 3">
    <name type="scientific">Panicum virgatum</name>
    <name type="common">Blackwell switchgrass</name>
    <dbReference type="NCBI Taxonomy" id="38727"/>
    <lineage>
        <taxon>Eukaryota</taxon>
        <taxon>Viridiplantae</taxon>
        <taxon>Streptophyta</taxon>
        <taxon>Embryophyta</taxon>
        <taxon>Tracheophyta</taxon>
        <taxon>Spermatophyta</taxon>
        <taxon>Magnoliopsida</taxon>
        <taxon>Liliopsida</taxon>
        <taxon>Poales</taxon>
        <taxon>Poaceae</taxon>
        <taxon>PACMAD clade</taxon>
        <taxon>Panicoideae</taxon>
        <taxon>Panicodae</taxon>
        <taxon>Paniceae</taxon>
        <taxon>Panicinae</taxon>
        <taxon>Panicum</taxon>
        <taxon>Panicum sect. Hiantes</taxon>
    </lineage>
</organism>
<keyword evidence="3" id="KW-1185">Reference proteome</keyword>
<feature type="compositionally biased region" description="Low complexity" evidence="1">
    <location>
        <begin position="175"/>
        <end position="192"/>
    </location>
</feature>
<proteinExistence type="predicted"/>
<dbReference type="AlphaFoldDB" id="A0A8T0MBZ1"/>
<evidence type="ECO:0000313" key="2">
    <source>
        <dbReference type="EMBL" id="KAG2534570.1"/>
    </source>
</evidence>
<dbReference type="PANTHER" id="PTHR46293:SF4">
    <property type="entry name" value="OS03G0798200 PROTEIN"/>
    <property type="match status" value="1"/>
</dbReference>
<dbReference type="Proteomes" id="UP000823388">
    <property type="component" value="Chromosome 9N"/>
</dbReference>
<dbReference type="OrthoDB" id="1305878at2759"/>
<dbReference type="InterPro" id="IPR044807">
    <property type="entry name" value="DRIP1-like"/>
</dbReference>
<evidence type="ECO:0000313" key="3">
    <source>
        <dbReference type="Proteomes" id="UP000823388"/>
    </source>
</evidence>
<dbReference type="EMBL" id="CM029054">
    <property type="protein sequence ID" value="KAG2534570.1"/>
    <property type="molecule type" value="Genomic_DNA"/>
</dbReference>
<evidence type="ECO:0000256" key="1">
    <source>
        <dbReference type="SAM" id="MobiDB-lite"/>
    </source>
</evidence>
<sequence length="372" mass="41477">MASVLSKLVRVCNIAQHMHQIWKNILLNTSPPWYSEVRIDHSLQYVRSKIFPKKQKVEGPEVKSSVASPIKRKEQSLFSLTIPAPRVSMQKCLTKRRTKASCLNLSLWTPEQREQYLGEDDALRQAEVQAGLVGIQTILHGDDLSKDDSSDADFVIPDVTPFRRTHDDEVGGSGSAAPQATQTPPAPLAQSPVPDLASQLAVLTDLASQLAVIKTMENKTQQMHQAYLVESQKAEDRFWVMLEHQKRLLETIEQQQRRLDYYFQYMFHGVPVPPPLPAQTVPLAQLQSPVVPPLIFPVATPRVIPQIPQPAASVPYSLGTCAAGCFDVVSLSHISATRTGCHYFDTSSVCLSASVSWWARLVFCHSPARFYL</sequence>
<feature type="region of interest" description="Disordered" evidence="1">
    <location>
        <begin position="161"/>
        <end position="192"/>
    </location>
</feature>
<comment type="caution">
    <text evidence="2">The sequence shown here is derived from an EMBL/GenBank/DDBJ whole genome shotgun (WGS) entry which is preliminary data.</text>
</comment>
<reference evidence="2" key="1">
    <citation type="submission" date="2020-05" db="EMBL/GenBank/DDBJ databases">
        <title>WGS assembly of Panicum virgatum.</title>
        <authorList>
            <person name="Lovell J.T."/>
            <person name="Jenkins J."/>
            <person name="Shu S."/>
            <person name="Juenger T.E."/>
            <person name="Schmutz J."/>
        </authorList>
    </citation>
    <scope>NUCLEOTIDE SEQUENCE</scope>
    <source>
        <strain evidence="2">AP13</strain>
    </source>
</reference>
<name>A0A8T0MBZ1_PANVG</name>
<dbReference type="GO" id="GO:0004842">
    <property type="term" value="F:ubiquitin-protein transferase activity"/>
    <property type="evidence" value="ECO:0007669"/>
    <property type="project" value="InterPro"/>
</dbReference>
<protein>
    <submittedName>
        <fullName evidence="2">Uncharacterized protein</fullName>
    </submittedName>
</protein>